<dbReference type="SUPFAM" id="SSF46689">
    <property type="entry name" value="Homeodomain-like"/>
    <property type="match status" value="1"/>
</dbReference>
<accession>A0A8K0FZQ8</accession>
<protein>
    <recommendedName>
        <fullName evidence="2">HTH psq-type domain-containing protein</fullName>
    </recommendedName>
</protein>
<feature type="domain" description="HTH psq-type" evidence="2">
    <location>
        <begin position="17"/>
        <end position="51"/>
    </location>
</feature>
<dbReference type="GO" id="GO:0005634">
    <property type="term" value="C:nucleus"/>
    <property type="evidence" value="ECO:0007669"/>
    <property type="project" value="UniProtKB-SubCell"/>
</dbReference>
<dbReference type="Pfam" id="PF05225">
    <property type="entry name" value="HTH_psq"/>
    <property type="match status" value="1"/>
</dbReference>
<dbReference type="InterPro" id="IPR009057">
    <property type="entry name" value="Homeodomain-like_sf"/>
</dbReference>
<gene>
    <name evidence="3" type="ORF">ILUMI_19613</name>
</gene>
<dbReference type="InterPro" id="IPR007889">
    <property type="entry name" value="HTH_Psq"/>
</dbReference>
<organism evidence="3 4">
    <name type="scientific">Ignelater luminosus</name>
    <name type="common">Cucubano</name>
    <name type="synonym">Pyrophorus luminosus</name>
    <dbReference type="NCBI Taxonomy" id="2038154"/>
    <lineage>
        <taxon>Eukaryota</taxon>
        <taxon>Metazoa</taxon>
        <taxon>Ecdysozoa</taxon>
        <taxon>Arthropoda</taxon>
        <taxon>Hexapoda</taxon>
        <taxon>Insecta</taxon>
        <taxon>Pterygota</taxon>
        <taxon>Neoptera</taxon>
        <taxon>Endopterygota</taxon>
        <taxon>Coleoptera</taxon>
        <taxon>Polyphaga</taxon>
        <taxon>Elateriformia</taxon>
        <taxon>Elateroidea</taxon>
        <taxon>Elateridae</taxon>
        <taxon>Agrypninae</taxon>
        <taxon>Pyrophorini</taxon>
        <taxon>Ignelater</taxon>
    </lineage>
</organism>
<evidence type="ECO:0000256" key="1">
    <source>
        <dbReference type="ARBA" id="ARBA00004123"/>
    </source>
</evidence>
<reference evidence="3" key="1">
    <citation type="submission" date="2019-08" db="EMBL/GenBank/DDBJ databases">
        <title>The genome of the North American firefly Photinus pyralis.</title>
        <authorList>
            <consortium name="Photinus pyralis genome working group"/>
            <person name="Fallon T.R."/>
            <person name="Sander Lower S.E."/>
            <person name="Weng J.-K."/>
        </authorList>
    </citation>
    <scope>NUCLEOTIDE SEQUENCE</scope>
    <source>
        <strain evidence="3">TRF0915ILg1</strain>
        <tissue evidence="3">Whole body</tissue>
    </source>
</reference>
<sequence length="390" mass="44475">MRLYKRTSNRQNWFQKNMAYAIETCVTGRMRYQKAASQFNVPRSTLRNIIKVLVLTEQNGARHNLAKDLQQAETDWAREFLKQHPQLFLRSPEATSTSRAMGFNRTSVKKFFDCLIDVCNEHHFTPARIFNCDLRFLKIKGQLVTARMNFSAAGQYIPPVLIFAQAKDETRIDEWDTTWSCFSMSPEWLDARRNRHFIDLVKPTAEDPVLLLLPFDVEFMAPLSKYYGQEIKVWLRLNRVVTQLQVAKLLDSAYAATAATAMNEYYLLFQNRNSESETADATRLDEHIAKNRQTPPLSSSVAHEIVNYKETVNDDSLLGSSNSSFTITPKNICLVPKEQASGVKRDGRPVIEQCGNTRYGEQYQSIQLGSSATIPDGKAGLRGVSIQQQL</sequence>
<dbReference type="Gene3D" id="1.10.10.60">
    <property type="entry name" value="Homeodomain-like"/>
    <property type="match status" value="1"/>
</dbReference>
<comment type="subcellular location">
    <subcellularLocation>
        <location evidence="1">Nucleus</location>
    </subcellularLocation>
</comment>
<dbReference type="GO" id="GO:0003677">
    <property type="term" value="F:DNA binding"/>
    <property type="evidence" value="ECO:0007669"/>
    <property type="project" value="InterPro"/>
</dbReference>
<dbReference type="Proteomes" id="UP000801492">
    <property type="component" value="Unassembled WGS sequence"/>
</dbReference>
<name>A0A8K0FZQ8_IGNLU</name>
<keyword evidence="4" id="KW-1185">Reference proteome</keyword>
<dbReference type="EMBL" id="VTPC01087291">
    <property type="protein sequence ID" value="KAF2886560.1"/>
    <property type="molecule type" value="Genomic_DNA"/>
</dbReference>
<comment type="caution">
    <text evidence="3">The sequence shown here is derived from an EMBL/GenBank/DDBJ whole genome shotgun (WGS) entry which is preliminary data.</text>
</comment>
<dbReference type="AlphaFoldDB" id="A0A8K0FZQ8"/>
<evidence type="ECO:0000259" key="2">
    <source>
        <dbReference type="Pfam" id="PF05225"/>
    </source>
</evidence>
<proteinExistence type="predicted"/>
<evidence type="ECO:0000313" key="4">
    <source>
        <dbReference type="Proteomes" id="UP000801492"/>
    </source>
</evidence>
<evidence type="ECO:0000313" key="3">
    <source>
        <dbReference type="EMBL" id="KAF2886560.1"/>
    </source>
</evidence>